<keyword evidence="2" id="KW-1185">Reference proteome</keyword>
<organism evidence="1 2">
    <name type="scientific">Phytophthora megakarya</name>
    <dbReference type="NCBI Taxonomy" id="4795"/>
    <lineage>
        <taxon>Eukaryota</taxon>
        <taxon>Sar</taxon>
        <taxon>Stramenopiles</taxon>
        <taxon>Oomycota</taxon>
        <taxon>Peronosporomycetes</taxon>
        <taxon>Peronosporales</taxon>
        <taxon>Peronosporaceae</taxon>
        <taxon>Phytophthora</taxon>
    </lineage>
</organism>
<evidence type="ECO:0000313" key="2">
    <source>
        <dbReference type="Proteomes" id="UP000198211"/>
    </source>
</evidence>
<dbReference type="InterPro" id="IPR021109">
    <property type="entry name" value="Peptidase_aspartic_dom_sf"/>
</dbReference>
<gene>
    <name evidence="1" type="ORF">PHMEG_00033770</name>
</gene>
<keyword evidence="1" id="KW-0645">Protease</keyword>
<protein>
    <submittedName>
        <fullName evidence="1">Eukaryotic/viral aspartic protease</fullName>
    </submittedName>
</protein>
<accession>A0A225USU2</accession>
<name>A0A225USU2_9STRA</name>
<dbReference type="Pfam" id="PF13650">
    <property type="entry name" value="Asp_protease_2"/>
    <property type="match status" value="1"/>
</dbReference>
<dbReference type="CDD" id="cd00303">
    <property type="entry name" value="retropepsin_like"/>
    <property type="match status" value="1"/>
</dbReference>
<dbReference type="AlphaFoldDB" id="A0A225USU2"/>
<proteinExistence type="predicted"/>
<dbReference type="GO" id="GO:0008233">
    <property type="term" value="F:peptidase activity"/>
    <property type="evidence" value="ECO:0007669"/>
    <property type="project" value="UniProtKB-KW"/>
</dbReference>
<comment type="caution">
    <text evidence="1">The sequence shown here is derived from an EMBL/GenBank/DDBJ whole genome shotgun (WGS) entry which is preliminary data.</text>
</comment>
<sequence length="313" mass="35298">MGWWSSLRFDRRVRMRAPVRGAVNDVRTSILLDIGANVSIITTKLARRLRPDPVQEHGCQLEVQGIQEGKMSTTTRVKAKVTLGWNTVYEFEFCVMDHSAGSEVVLSTDFMIPAGIRLDLFNATAKLPGEEMVPLVKSLSADEDSAEGMHVTCGPTKSLRIPAGEWIEFHYKNENHLRLTNITDRVVYCPAHLNVIAWVPEALCQSKLVTCRSILGSTNSGKCWLMLDRMMKLGSSWSVSCTNDGWHNSHPRLSDSPTHDRLAYCRNSTSTRVMVTIPYHKTINGVWSLWLRASTVRPTAHQWAMIRLALRQH</sequence>
<dbReference type="OrthoDB" id="114360at2759"/>
<dbReference type="Gene3D" id="2.40.70.10">
    <property type="entry name" value="Acid Proteases"/>
    <property type="match status" value="1"/>
</dbReference>
<keyword evidence="1" id="KW-0378">Hydrolase</keyword>
<reference evidence="2" key="1">
    <citation type="submission" date="2017-03" db="EMBL/GenBank/DDBJ databases">
        <title>Phytopthora megakarya and P. palmivora, two closely related causual agents of cacao black pod achieved similar genome size and gene model numbers by different mechanisms.</title>
        <authorList>
            <person name="Ali S."/>
            <person name="Shao J."/>
            <person name="Larry D.J."/>
            <person name="Kronmiller B."/>
            <person name="Shen D."/>
            <person name="Strem M.D."/>
            <person name="Melnick R.L."/>
            <person name="Guiltinan M.J."/>
            <person name="Tyler B.M."/>
            <person name="Meinhardt L.W."/>
            <person name="Bailey B.A."/>
        </authorList>
    </citation>
    <scope>NUCLEOTIDE SEQUENCE [LARGE SCALE GENOMIC DNA]</scope>
    <source>
        <strain evidence="2">zdho120</strain>
    </source>
</reference>
<dbReference type="EMBL" id="NBNE01012136">
    <property type="protein sequence ID" value="OWY96063.1"/>
    <property type="molecule type" value="Genomic_DNA"/>
</dbReference>
<evidence type="ECO:0000313" key="1">
    <source>
        <dbReference type="EMBL" id="OWY96063.1"/>
    </source>
</evidence>
<dbReference type="GO" id="GO:0006508">
    <property type="term" value="P:proteolysis"/>
    <property type="evidence" value="ECO:0007669"/>
    <property type="project" value="UniProtKB-KW"/>
</dbReference>
<dbReference type="Proteomes" id="UP000198211">
    <property type="component" value="Unassembled WGS sequence"/>
</dbReference>